<dbReference type="CDD" id="cd00761">
    <property type="entry name" value="Glyco_tranf_GTA_type"/>
    <property type="match status" value="1"/>
</dbReference>
<organism evidence="2 3">
    <name type="scientific">Flavonifractor hominis</name>
    <dbReference type="NCBI Taxonomy" id="3133178"/>
    <lineage>
        <taxon>Bacteria</taxon>
        <taxon>Bacillati</taxon>
        <taxon>Bacillota</taxon>
        <taxon>Clostridia</taxon>
        <taxon>Eubacteriales</taxon>
        <taxon>Oscillospiraceae</taxon>
        <taxon>Flavonifractor</taxon>
    </lineage>
</organism>
<protein>
    <submittedName>
        <fullName evidence="2">Glycosyltransferase family A protein</fullName>
        <ecNumber evidence="2">2.4.-.-</ecNumber>
    </submittedName>
</protein>
<keyword evidence="2" id="KW-0328">Glycosyltransferase</keyword>
<sequence length="306" mass="35749">MKQPQVSIITPCYNGEAYLERYFQSILAQTYNNLELIFINDGSTDRTEEIALSYRGKLEQRGIHYLYEYQENAGQAAALNRGLKLFSGDYLTWPDSDDELAPDSIEQKVNFLLAHPEVKMVRSNGLYIDQKAGTRTRICSKPHEETEDILEPLLLVHTYGCCGCYMITRNLLLECYPDLDIYESRVGQNWQLLVPAASRSKCGYIDQDLYWVYVHEDSHSRKKRSYQQEYERWDAFTEVLLHAIEVSQCNQTACAQLVLENCARQKFYYAIAEKNKAVMRETFRVLQKNGSVTWKERMLYYKKQLL</sequence>
<keyword evidence="3" id="KW-1185">Reference proteome</keyword>
<dbReference type="InterPro" id="IPR029044">
    <property type="entry name" value="Nucleotide-diphossugar_trans"/>
</dbReference>
<reference evidence="2 3" key="1">
    <citation type="submission" date="2024-03" db="EMBL/GenBank/DDBJ databases">
        <title>Human intestinal bacterial collection.</title>
        <authorList>
            <person name="Pauvert C."/>
            <person name="Hitch T.C.A."/>
            <person name="Clavel T."/>
        </authorList>
    </citation>
    <scope>NUCLEOTIDE SEQUENCE [LARGE SCALE GENOMIC DNA]</scope>
    <source>
        <strain evidence="2 3">CLA-AP-H34</strain>
    </source>
</reference>
<proteinExistence type="predicted"/>
<evidence type="ECO:0000259" key="1">
    <source>
        <dbReference type="Pfam" id="PF00535"/>
    </source>
</evidence>
<dbReference type="InterPro" id="IPR001173">
    <property type="entry name" value="Glyco_trans_2-like"/>
</dbReference>
<comment type="caution">
    <text evidence="2">The sequence shown here is derived from an EMBL/GenBank/DDBJ whole genome shotgun (WGS) entry which is preliminary data.</text>
</comment>
<accession>A0ABV1EPI6</accession>
<dbReference type="Pfam" id="PF00535">
    <property type="entry name" value="Glycos_transf_2"/>
    <property type="match status" value="1"/>
</dbReference>
<name>A0ABV1EPI6_9FIRM</name>
<dbReference type="EMBL" id="JBBMFT010000002">
    <property type="protein sequence ID" value="MEQ2455817.1"/>
    <property type="molecule type" value="Genomic_DNA"/>
</dbReference>
<feature type="domain" description="Glycosyltransferase 2-like" evidence="1">
    <location>
        <begin position="7"/>
        <end position="137"/>
    </location>
</feature>
<evidence type="ECO:0000313" key="3">
    <source>
        <dbReference type="Proteomes" id="UP001440599"/>
    </source>
</evidence>
<dbReference type="PANTHER" id="PTHR22916">
    <property type="entry name" value="GLYCOSYLTRANSFERASE"/>
    <property type="match status" value="1"/>
</dbReference>
<dbReference type="PANTHER" id="PTHR22916:SF65">
    <property type="entry name" value="SLR1065 PROTEIN"/>
    <property type="match status" value="1"/>
</dbReference>
<dbReference type="EC" id="2.4.-.-" evidence="2"/>
<dbReference type="Proteomes" id="UP001440599">
    <property type="component" value="Unassembled WGS sequence"/>
</dbReference>
<dbReference type="SUPFAM" id="SSF53448">
    <property type="entry name" value="Nucleotide-diphospho-sugar transferases"/>
    <property type="match status" value="1"/>
</dbReference>
<evidence type="ECO:0000313" key="2">
    <source>
        <dbReference type="EMBL" id="MEQ2455817.1"/>
    </source>
</evidence>
<dbReference type="RefSeq" id="WP_349139417.1">
    <property type="nucleotide sequence ID" value="NZ_JBBMFT010000002.1"/>
</dbReference>
<dbReference type="Gene3D" id="3.90.550.10">
    <property type="entry name" value="Spore Coat Polysaccharide Biosynthesis Protein SpsA, Chain A"/>
    <property type="match status" value="1"/>
</dbReference>
<gene>
    <name evidence="2" type="ORF">WMO45_04725</name>
</gene>
<keyword evidence="2" id="KW-0808">Transferase</keyword>
<dbReference type="GO" id="GO:0016757">
    <property type="term" value="F:glycosyltransferase activity"/>
    <property type="evidence" value="ECO:0007669"/>
    <property type="project" value="UniProtKB-KW"/>
</dbReference>